<reference evidence="4" key="1">
    <citation type="journal article" date="2019" name="Int. J. Syst. Evol. Microbiol.">
        <title>The Global Catalogue of Microorganisms (GCM) 10K type strain sequencing project: providing services to taxonomists for standard genome sequencing and annotation.</title>
        <authorList>
            <consortium name="The Broad Institute Genomics Platform"/>
            <consortium name="The Broad Institute Genome Sequencing Center for Infectious Disease"/>
            <person name="Wu L."/>
            <person name="Ma J."/>
        </authorList>
    </citation>
    <scope>NUCLEOTIDE SEQUENCE [LARGE SCALE GENOMIC DNA]</scope>
    <source>
        <strain evidence="4">CCUG 55328</strain>
    </source>
</reference>
<gene>
    <name evidence="3" type="ORF">ACFQ3C_15355</name>
</gene>
<keyword evidence="4" id="KW-1185">Reference proteome</keyword>
<evidence type="ECO:0000256" key="1">
    <source>
        <dbReference type="SAM" id="Phobius"/>
    </source>
</evidence>
<organism evidence="3 4">
    <name type="scientific">Seohaeicola saemankumensis</name>
    <dbReference type="NCBI Taxonomy" id="481181"/>
    <lineage>
        <taxon>Bacteria</taxon>
        <taxon>Pseudomonadati</taxon>
        <taxon>Pseudomonadota</taxon>
        <taxon>Alphaproteobacteria</taxon>
        <taxon>Rhodobacterales</taxon>
        <taxon>Roseobacteraceae</taxon>
        <taxon>Seohaeicola</taxon>
    </lineage>
</organism>
<evidence type="ECO:0000313" key="3">
    <source>
        <dbReference type="EMBL" id="MFD1196049.1"/>
    </source>
</evidence>
<dbReference type="Pfam" id="PF07811">
    <property type="entry name" value="TadE"/>
    <property type="match status" value="1"/>
</dbReference>
<feature type="transmembrane region" description="Helical" evidence="1">
    <location>
        <begin position="21"/>
        <end position="44"/>
    </location>
</feature>
<evidence type="ECO:0000259" key="2">
    <source>
        <dbReference type="Pfam" id="PF07811"/>
    </source>
</evidence>
<dbReference type="InterPro" id="IPR012495">
    <property type="entry name" value="TadE-like_dom"/>
</dbReference>
<dbReference type="EMBL" id="JBHTKR010000006">
    <property type="protein sequence ID" value="MFD1196049.1"/>
    <property type="molecule type" value="Genomic_DNA"/>
</dbReference>
<keyword evidence="1" id="KW-1133">Transmembrane helix</keyword>
<proteinExistence type="predicted"/>
<sequence length="203" mass="21775">MVKRARLFRRSEEGATLVEGLIVFPIILLTFATFIEFGVAVVQWNQTVKAMQYGARFLAVSDPLVSLGPFETYTSPAPEVGDPVPQDGLQISCGAGAAACNTDGINRLVFGSSTDLTCDPSAGNRLGMCDLNGLIRPENIRVTYYRSGLGYVGRPGGPVVSITVETRDLNFNFFFLGALLGLNNITIPAHPVTITSEDLSNTI</sequence>
<evidence type="ECO:0000313" key="4">
    <source>
        <dbReference type="Proteomes" id="UP001597151"/>
    </source>
</evidence>
<keyword evidence="1" id="KW-0812">Transmembrane</keyword>
<comment type="caution">
    <text evidence="3">The sequence shown here is derived from an EMBL/GenBank/DDBJ whole genome shotgun (WGS) entry which is preliminary data.</text>
</comment>
<keyword evidence="1" id="KW-0472">Membrane</keyword>
<feature type="domain" description="TadE-like" evidence="2">
    <location>
        <begin position="14"/>
        <end position="56"/>
    </location>
</feature>
<dbReference type="Proteomes" id="UP001597151">
    <property type="component" value="Unassembled WGS sequence"/>
</dbReference>
<accession>A0ABW3TFU5</accession>
<name>A0ABW3TFU5_9RHOB</name>
<protein>
    <submittedName>
        <fullName evidence="3">TadE/TadG family type IV pilus assembly protein</fullName>
    </submittedName>
</protein>
<dbReference type="RefSeq" id="WP_380793607.1">
    <property type="nucleotide sequence ID" value="NZ_JBHTKR010000006.1"/>
</dbReference>